<evidence type="ECO:0000313" key="4">
    <source>
        <dbReference type="Proteomes" id="UP000264702"/>
    </source>
</evidence>
<dbReference type="InterPro" id="IPR036514">
    <property type="entry name" value="SGNH_hydro_sf"/>
</dbReference>
<protein>
    <submittedName>
        <fullName evidence="3">Arylesterase</fullName>
    </submittedName>
</protein>
<dbReference type="GO" id="GO:0004622">
    <property type="term" value="F:phosphatidylcholine lysophospholipase activity"/>
    <property type="evidence" value="ECO:0007669"/>
    <property type="project" value="TreeGrafter"/>
</dbReference>
<gene>
    <name evidence="3" type="ORF">D0Y96_06325</name>
</gene>
<feature type="domain" description="SGNH hydrolase-type esterase" evidence="2">
    <location>
        <begin position="30"/>
        <end position="190"/>
    </location>
</feature>
<dbReference type="AlphaFoldDB" id="A0A372IS35"/>
<dbReference type="InterPro" id="IPR013830">
    <property type="entry name" value="SGNH_hydro"/>
</dbReference>
<evidence type="ECO:0000313" key="3">
    <source>
        <dbReference type="EMBL" id="RFU17735.1"/>
    </source>
</evidence>
<comment type="caution">
    <text evidence="3">The sequence shown here is derived from an EMBL/GenBank/DDBJ whole genome shotgun (WGS) entry which is preliminary data.</text>
</comment>
<feature type="signal peptide" evidence="1">
    <location>
        <begin position="1"/>
        <end position="19"/>
    </location>
</feature>
<sequence length="206" mass="22333">MRRRFLLLVALLLPLPIYAAPAAPVPAIVCFGDSITAGYGAEPGHSYPDYIQKALSARGYRYHVVNLGISGNTSKDGVNRLKDVLKLHPAVVIVEFGGNDGLRGLPLSVTRDNIDAIVGTLRKAGSRVLLAGITLPPNYGPDYIHQFDEMYHAVAAKYRVPLLPMLYANVYTVPGTIQEDGIHPTAKGAELIAQNFLPLLLPMLHK</sequence>
<keyword evidence="1" id="KW-0732">Signal</keyword>
<dbReference type="Proteomes" id="UP000264702">
    <property type="component" value="Unassembled WGS sequence"/>
</dbReference>
<evidence type="ECO:0000256" key="1">
    <source>
        <dbReference type="SAM" id="SignalP"/>
    </source>
</evidence>
<accession>A0A372IS35</accession>
<proteinExistence type="predicted"/>
<dbReference type="SUPFAM" id="SSF52266">
    <property type="entry name" value="SGNH hydrolase"/>
    <property type="match status" value="1"/>
</dbReference>
<organism evidence="3 4">
    <name type="scientific">Paracidobacterium acidisoli</name>
    <dbReference type="NCBI Taxonomy" id="2303751"/>
    <lineage>
        <taxon>Bacteria</taxon>
        <taxon>Pseudomonadati</taxon>
        <taxon>Acidobacteriota</taxon>
        <taxon>Terriglobia</taxon>
        <taxon>Terriglobales</taxon>
        <taxon>Acidobacteriaceae</taxon>
        <taxon>Paracidobacterium</taxon>
    </lineage>
</organism>
<evidence type="ECO:0000259" key="2">
    <source>
        <dbReference type="Pfam" id="PF13472"/>
    </source>
</evidence>
<feature type="chain" id="PRO_5016671221" evidence="1">
    <location>
        <begin position="20"/>
        <end position="206"/>
    </location>
</feature>
<dbReference type="EMBL" id="QVQT01000002">
    <property type="protein sequence ID" value="RFU17735.1"/>
    <property type="molecule type" value="Genomic_DNA"/>
</dbReference>
<reference evidence="3 4" key="1">
    <citation type="submission" date="2018-08" db="EMBL/GenBank/DDBJ databases">
        <title>Acidipila sp. 4G-K13, an acidobacterium isolated from forest soil.</title>
        <authorList>
            <person name="Gao Z.-H."/>
            <person name="Qiu L.-H."/>
        </authorList>
    </citation>
    <scope>NUCLEOTIDE SEQUENCE [LARGE SCALE GENOMIC DNA]</scope>
    <source>
        <strain evidence="3 4">4G-K13</strain>
    </source>
</reference>
<dbReference type="RefSeq" id="WP_117298483.1">
    <property type="nucleotide sequence ID" value="NZ_QVQT02000002.1"/>
</dbReference>
<dbReference type="Pfam" id="PF13472">
    <property type="entry name" value="Lipase_GDSL_2"/>
    <property type="match status" value="1"/>
</dbReference>
<dbReference type="OrthoDB" id="9777593at2"/>
<dbReference type="InterPro" id="IPR051532">
    <property type="entry name" value="Ester_Hydrolysis_Enzymes"/>
</dbReference>
<dbReference type="Gene3D" id="3.40.50.1110">
    <property type="entry name" value="SGNH hydrolase"/>
    <property type="match status" value="1"/>
</dbReference>
<dbReference type="PANTHER" id="PTHR30383">
    <property type="entry name" value="THIOESTERASE 1/PROTEASE 1/LYSOPHOSPHOLIPASE L1"/>
    <property type="match status" value="1"/>
</dbReference>
<dbReference type="CDD" id="cd01822">
    <property type="entry name" value="Lysophospholipase_L1_like"/>
    <property type="match status" value="1"/>
</dbReference>
<keyword evidence="4" id="KW-1185">Reference proteome</keyword>
<dbReference type="PANTHER" id="PTHR30383:SF24">
    <property type="entry name" value="THIOESTERASE 1_PROTEASE 1_LYSOPHOSPHOLIPASE L1"/>
    <property type="match status" value="1"/>
</dbReference>
<name>A0A372IS35_9BACT</name>